<gene>
    <name evidence="1" type="ORF">FO440_13135</name>
</gene>
<dbReference type="AlphaFoldDB" id="A0A556MLB7"/>
<dbReference type="Proteomes" id="UP000318733">
    <property type="component" value="Unassembled WGS sequence"/>
</dbReference>
<dbReference type="RefSeq" id="WP_144248720.1">
    <property type="nucleotide sequence ID" value="NZ_VLPK01000002.1"/>
</dbReference>
<comment type="caution">
    <text evidence="1">The sequence shown here is derived from an EMBL/GenBank/DDBJ whole genome shotgun (WGS) entry which is preliminary data.</text>
</comment>
<evidence type="ECO:0000313" key="2">
    <source>
        <dbReference type="Proteomes" id="UP000318733"/>
    </source>
</evidence>
<reference evidence="1 2" key="1">
    <citation type="submission" date="2019-07" db="EMBL/GenBank/DDBJ databases">
        <authorList>
            <person name="Huq M.A."/>
        </authorList>
    </citation>
    <scope>NUCLEOTIDE SEQUENCE [LARGE SCALE GENOMIC DNA]</scope>
    <source>
        <strain evidence="1 2">MAH-19</strain>
    </source>
</reference>
<proteinExistence type="predicted"/>
<dbReference type="OrthoDB" id="799945at2"/>
<evidence type="ECO:0000313" key="1">
    <source>
        <dbReference type="EMBL" id="TSJ40683.1"/>
    </source>
</evidence>
<protein>
    <submittedName>
        <fullName evidence="1">Uncharacterized protein</fullName>
    </submittedName>
</protein>
<organism evidence="1 2">
    <name type="scientific">Mucilaginibacter corticis</name>
    <dbReference type="NCBI Taxonomy" id="2597670"/>
    <lineage>
        <taxon>Bacteria</taxon>
        <taxon>Pseudomonadati</taxon>
        <taxon>Bacteroidota</taxon>
        <taxon>Sphingobacteriia</taxon>
        <taxon>Sphingobacteriales</taxon>
        <taxon>Sphingobacteriaceae</taxon>
        <taxon>Mucilaginibacter</taxon>
    </lineage>
</organism>
<name>A0A556MLB7_9SPHI</name>
<keyword evidence="2" id="KW-1185">Reference proteome</keyword>
<sequence>MEPQFSATLTGTEGPVNGIIKHITYGSFKRAYQFDAIDDTLHLVIAPDENGNWQKIAGTEPYLFSWVDEMVEQILKLHD</sequence>
<dbReference type="EMBL" id="VLPK01000002">
    <property type="protein sequence ID" value="TSJ40683.1"/>
    <property type="molecule type" value="Genomic_DNA"/>
</dbReference>
<accession>A0A556MLB7</accession>